<reference evidence="1" key="1">
    <citation type="submission" date="2018-05" db="EMBL/GenBank/DDBJ databases">
        <authorList>
            <person name="Lanie J.A."/>
            <person name="Ng W.-L."/>
            <person name="Kazmierczak K.M."/>
            <person name="Andrzejewski T.M."/>
            <person name="Davidsen T.M."/>
            <person name="Wayne K.J."/>
            <person name="Tettelin H."/>
            <person name="Glass J.I."/>
            <person name="Rusch D."/>
            <person name="Podicherti R."/>
            <person name="Tsui H.-C.T."/>
            <person name="Winkler M.E."/>
        </authorList>
    </citation>
    <scope>NUCLEOTIDE SEQUENCE</scope>
</reference>
<dbReference type="EMBL" id="UINC01038888">
    <property type="protein sequence ID" value="SVB36558.1"/>
    <property type="molecule type" value="Genomic_DNA"/>
</dbReference>
<evidence type="ECO:0000313" key="1">
    <source>
        <dbReference type="EMBL" id="SVB36558.1"/>
    </source>
</evidence>
<sequence length="66" mass="7585">MYIVCWQTEGRTRQGGRKIEQHYKVYDSEEQAFKVFDDLLIADADNGVENVYVAEVVDLNLSDEGN</sequence>
<dbReference type="AlphaFoldDB" id="A0A382DDT3"/>
<name>A0A382DDT3_9ZZZZ</name>
<gene>
    <name evidence="1" type="ORF">METZ01_LOCUS189412</name>
</gene>
<protein>
    <recommendedName>
        <fullName evidence="2">WGR domain-containing protein</fullName>
    </recommendedName>
</protein>
<evidence type="ECO:0008006" key="2">
    <source>
        <dbReference type="Google" id="ProtNLM"/>
    </source>
</evidence>
<proteinExistence type="predicted"/>
<organism evidence="1">
    <name type="scientific">marine metagenome</name>
    <dbReference type="NCBI Taxonomy" id="408172"/>
    <lineage>
        <taxon>unclassified sequences</taxon>
        <taxon>metagenomes</taxon>
        <taxon>ecological metagenomes</taxon>
    </lineage>
</organism>
<accession>A0A382DDT3</accession>